<dbReference type="InterPro" id="IPR028651">
    <property type="entry name" value="ING_fam"/>
</dbReference>
<feature type="site" description="Histone H3K4me3 binding" evidence="7">
    <location>
        <position position="852"/>
    </location>
</feature>
<dbReference type="GO" id="GO:0006355">
    <property type="term" value="P:regulation of DNA-templated transcription"/>
    <property type="evidence" value="ECO:0007669"/>
    <property type="project" value="TreeGrafter"/>
</dbReference>
<feature type="region of interest" description="Disordered" evidence="10">
    <location>
        <begin position="474"/>
        <end position="512"/>
    </location>
</feature>
<feature type="region of interest" description="Disordered" evidence="10">
    <location>
        <begin position="348"/>
        <end position="367"/>
    </location>
</feature>
<feature type="compositionally biased region" description="Low complexity" evidence="10">
    <location>
        <begin position="741"/>
        <end position="751"/>
    </location>
</feature>
<feature type="compositionally biased region" description="Basic and acidic residues" evidence="10">
    <location>
        <begin position="696"/>
        <end position="708"/>
    </location>
</feature>
<dbReference type="Proteomes" id="UP001280581">
    <property type="component" value="Unassembled WGS sequence"/>
</dbReference>
<dbReference type="SMART" id="SM00249">
    <property type="entry name" value="PHD"/>
    <property type="match status" value="1"/>
</dbReference>
<comment type="subcellular location">
    <subcellularLocation>
        <location evidence="1">Nucleus</location>
    </subcellularLocation>
</comment>
<dbReference type="InterPro" id="IPR024610">
    <property type="entry name" value="ING_N_histone-binding"/>
</dbReference>
<evidence type="ECO:0000256" key="7">
    <source>
        <dbReference type="PIRSR" id="PIRSR628651-50"/>
    </source>
</evidence>
<dbReference type="Gene3D" id="6.10.140.1740">
    <property type="match status" value="1"/>
</dbReference>
<dbReference type="CDD" id="cd17017">
    <property type="entry name" value="ING_Yng1p"/>
    <property type="match status" value="1"/>
</dbReference>
<evidence type="ECO:0000256" key="9">
    <source>
        <dbReference type="PROSITE-ProRule" id="PRU00146"/>
    </source>
</evidence>
<evidence type="ECO:0000313" key="13">
    <source>
        <dbReference type="Proteomes" id="UP001280581"/>
    </source>
</evidence>
<dbReference type="InterPro" id="IPR019786">
    <property type="entry name" value="Zinc_finger_PHD-type_CS"/>
</dbReference>
<organism evidence="12 13">
    <name type="scientific">Pseudopithomyces chartarum</name>
    <dbReference type="NCBI Taxonomy" id="1892770"/>
    <lineage>
        <taxon>Eukaryota</taxon>
        <taxon>Fungi</taxon>
        <taxon>Dikarya</taxon>
        <taxon>Ascomycota</taxon>
        <taxon>Pezizomycotina</taxon>
        <taxon>Dothideomycetes</taxon>
        <taxon>Pleosporomycetidae</taxon>
        <taxon>Pleosporales</taxon>
        <taxon>Massarineae</taxon>
        <taxon>Didymosphaeriaceae</taxon>
        <taxon>Pseudopithomyces</taxon>
    </lineage>
</organism>
<dbReference type="InterPro" id="IPR001965">
    <property type="entry name" value="Znf_PHD"/>
</dbReference>
<feature type="binding site" evidence="8">
    <location>
        <position position="870"/>
    </location>
    <ligand>
        <name>Zn(2+)</name>
        <dbReference type="ChEBI" id="CHEBI:29105"/>
        <label>2</label>
    </ligand>
</feature>
<dbReference type="SUPFAM" id="SSF57903">
    <property type="entry name" value="FYVE/PHD zinc finger"/>
    <property type="match status" value="1"/>
</dbReference>
<feature type="region of interest" description="Disordered" evidence="10">
    <location>
        <begin position="311"/>
        <end position="342"/>
    </location>
</feature>
<feature type="binding site" evidence="8">
    <location>
        <position position="899"/>
    </location>
    <ligand>
        <name>Zn(2+)</name>
        <dbReference type="ChEBI" id="CHEBI:29105"/>
        <label>2</label>
    </ligand>
</feature>
<evidence type="ECO:0000259" key="11">
    <source>
        <dbReference type="PROSITE" id="PS50016"/>
    </source>
</evidence>
<dbReference type="EMBL" id="WVTA01000001">
    <property type="protein sequence ID" value="KAK3216621.1"/>
    <property type="molecule type" value="Genomic_DNA"/>
</dbReference>
<sequence>LNPRQADRRLAQIILRASLLVPAPAAGGAVPGDRLGRQARSPKRLDQRVLLNCDSNDKSGGHLCAPASITIDLQAPFPLPLDIIDAWLERLTRPSGIPQPTRDPRCDNMAEDAATEDAAPPPVANPDAQTTVNDFLDYTEFFPSDLIRSLRLIGDLDQTYVDATQAVHQLTVKYGKLPELPQAERPDPVLLRRDIAHALDKALYARESSFAEASRLFEVAERHKHRIGIIKRKLQAQPEPPSRDPTPVPVSPQASRALNRNFATPHLRLTFDGRHGNSTVRAHDRKQLLRAASFSDSDDSDARSTADLAAAKRLKDRSKDKTPRPPKVRLRAPGTGTNVHSSLAGISTSNALARLSPPPDNPRPGSRWAPWLKLTEYEMAVLRKKMKKNAVWTPSETMIKRVLESTGRGQEAYERERKRCEATGEELLDEEPALPSIRSANPPAAFESMSVAGPAPSALPADSALPDVFSPSTELQRDVDMGDDDSVQDALDFKDTRQSKRDSRRREAARDLQVLGDTSRKIKEAAEIMQEITFVPAGAGKKPAAKPSNKRKRDSSPPPVTETPVDATREASLASQDSTTKPPEMKRLRLHLPVASGGASTPQNLTPVAPSPDEKNTMLFPDANKTTTVQVPLAPAGPETPRSAGFPSIGKTSQPGTPAVRSPAVATATEAQVSPTTMTTTTVPAPSNVTAASSRPRRESVAPPKEKPTSPTTLSAPTTKKQKAATPVLETTPPLPGQTTRSRPSRPSSSRGHVPTPKAQSEEPKLNEGQTTRELRRHSIFSQSALAAPAPAPTRTSTRRKAPPKGEITNGEGGQKTVTNVNRAQGNKNKKKKKPEEGSEPTEEIDQDEERYCICDDVSYGSMILCDNHCEKEWFHLDCVGLKDGELPARRAKWYCPDCREVLGTDAYGNPKVPPPLPGRRGNSARTLFLRATRSPVVLLPFCASIASFSLVQPRPGIPAKMPIFVSFVMGSKDAYFFNSPTHWAWRNLPPDVEALFTKQPPIKDVIEFALGERGAYFVSYRDHDGEIYCRHYNLPNPLTEYLYCGHPRIIRDLTTLSLSLGPWDSYYAHDKTTASWANLPPPLEKALEHRLVTQDAWKTTWKEDGRDAPSFGLYLFPHHPASYILLLTNGKAFSNLPEQTWDDYNKMAPALPTLVQSMAPIPCVPQARPATQPLPQQQGQFVGQFQQQQQQQQQVQFVAQPQQQAQFVPQAQPQLEFTAQQQVQFVPQAQPQFAAQQQPRFTTQPQYPLQPQQQPQFTAQQQPQFTAHQQPPFQPQQQPQFVPQAQPQFAPQQHPQPLPPQPLPVNPTGPYYTTPTSPTSPQAPYYTTQAPLHPAIISPPHLAPAPNNLAQNPLPPNLQPPPAPP</sequence>
<feature type="site" description="Histone H3K4me3 binding" evidence="7">
    <location>
        <position position="867"/>
    </location>
</feature>
<dbReference type="PROSITE" id="PS01359">
    <property type="entry name" value="ZF_PHD_1"/>
    <property type="match status" value="1"/>
</dbReference>
<feature type="site" description="Histone H3K4me3 binding" evidence="7">
    <location>
        <position position="874"/>
    </location>
</feature>
<reference evidence="12 13" key="1">
    <citation type="submission" date="2021-02" db="EMBL/GenBank/DDBJ databases">
        <title>Genome assembly of Pseudopithomyces chartarum.</title>
        <authorList>
            <person name="Jauregui R."/>
            <person name="Singh J."/>
            <person name="Voisey C."/>
        </authorList>
    </citation>
    <scope>NUCLEOTIDE SEQUENCE [LARGE SCALE GENOMIC DNA]</scope>
    <source>
        <strain evidence="12 13">AGR01</strain>
    </source>
</reference>
<feature type="binding site" evidence="8">
    <location>
        <position position="855"/>
    </location>
    <ligand>
        <name>Zn(2+)</name>
        <dbReference type="ChEBI" id="CHEBI:29105"/>
        <label>1</label>
    </ligand>
</feature>
<feature type="compositionally biased region" description="Basic and acidic residues" evidence="10">
    <location>
        <begin position="491"/>
        <end position="510"/>
    </location>
</feature>
<dbReference type="GO" id="GO:0005634">
    <property type="term" value="C:nucleus"/>
    <property type="evidence" value="ECO:0007669"/>
    <property type="project" value="UniProtKB-SubCell"/>
</dbReference>
<evidence type="ECO:0000256" key="2">
    <source>
        <dbReference type="ARBA" id="ARBA00010210"/>
    </source>
</evidence>
<feature type="compositionally biased region" description="Low complexity" evidence="10">
    <location>
        <begin position="538"/>
        <end position="547"/>
    </location>
</feature>
<comment type="similarity">
    <text evidence="2">Belongs to the ING family.</text>
</comment>
<feature type="compositionally biased region" description="Low complexity" evidence="10">
    <location>
        <begin position="1232"/>
        <end position="1294"/>
    </location>
</feature>
<feature type="binding site" evidence="8">
    <location>
        <position position="879"/>
    </location>
    <ligand>
        <name>Zn(2+)</name>
        <dbReference type="ChEBI" id="CHEBI:29105"/>
        <label>1</label>
    </ligand>
</feature>
<keyword evidence="4 9" id="KW-0863">Zinc-finger</keyword>
<keyword evidence="5 8" id="KW-0862">Zinc</keyword>
<feature type="binding site" evidence="8">
    <location>
        <position position="876"/>
    </location>
    <ligand>
        <name>Zn(2+)</name>
        <dbReference type="ChEBI" id="CHEBI:29105"/>
        <label>1</label>
    </ligand>
</feature>
<proteinExistence type="inferred from homology"/>
<dbReference type="CDD" id="cd15505">
    <property type="entry name" value="PHD_ING"/>
    <property type="match status" value="1"/>
</dbReference>
<gene>
    <name evidence="12" type="ORF">GRF29_1g465075</name>
</gene>
<feature type="region of interest" description="Disordered" evidence="10">
    <location>
        <begin position="231"/>
        <end position="253"/>
    </location>
</feature>
<accession>A0AAN6RMH9</accession>
<keyword evidence="3 8" id="KW-0479">Metal-binding</keyword>
<feature type="compositionally biased region" description="Pro residues" evidence="10">
    <location>
        <begin position="1354"/>
        <end position="1366"/>
    </location>
</feature>
<feature type="region of interest" description="Disordered" evidence="10">
    <location>
        <begin position="635"/>
        <end position="846"/>
    </location>
</feature>
<dbReference type="PROSITE" id="PS50016">
    <property type="entry name" value="ZF_PHD_2"/>
    <property type="match status" value="1"/>
</dbReference>
<evidence type="ECO:0000256" key="6">
    <source>
        <dbReference type="ARBA" id="ARBA00023242"/>
    </source>
</evidence>
<protein>
    <recommendedName>
        <fullName evidence="11">PHD-type domain-containing protein</fullName>
    </recommendedName>
</protein>
<evidence type="ECO:0000256" key="8">
    <source>
        <dbReference type="PIRSR" id="PIRSR628651-51"/>
    </source>
</evidence>
<dbReference type="GO" id="GO:0004402">
    <property type="term" value="F:histone acetyltransferase activity"/>
    <property type="evidence" value="ECO:0007669"/>
    <property type="project" value="TreeGrafter"/>
</dbReference>
<feature type="compositionally biased region" description="Polar residues" evidence="10">
    <location>
        <begin position="816"/>
        <end position="826"/>
    </location>
</feature>
<dbReference type="GO" id="GO:0000123">
    <property type="term" value="C:histone acetyltransferase complex"/>
    <property type="evidence" value="ECO:0007669"/>
    <property type="project" value="TreeGrafter"/>
</dbReference>
<name>A0AAN6RMH9_9PLEO</name>
<evidence type="ECO:0000256" key="10">
    <source>
        <dbReference type="SAM" id="MobiDB-lite"/>
    </source>
</evidence>
<feature type="region of interest" description="Disordered" evidence="10">
    <location>
        <begin position="538"/>
        <end position="586"/>
    </location>
</feature>
<evidence type="ECO:0000256" key="4">
    <source>
        <dbReference type="ARBA" id="ARBA00022771"/>
    </source>
</evidence>
<feature type="binding site" evidence="8">
    <location>
        <position position="866"/>
    </location>
    <ligand>
        <name>Zn(2+)</name>
        <dbReference type="ChEBI" id="CHEBI:29105"/>
        <label>2</label>
    </ligand>
</feature>
<feature type="domain" description="PHD-type" evidence="11">
    <location>
        <begin position="850"/>
        <end position="902"/>
    </location>
</feature>
<feature type="compositionally biased region" description="Low complexity" evidence="10">
    <location>
        <begin position="709"/>
        <end position="719"/>
    </location>
</feature>
<evidence type="ECO:0000256" key="5">
    <source>
        <dbReference type="ARBA" id="ARBA00022833"/>
    </source>
</evidence>
<feature type="site" description="Histone H3K4me3 binding" evidence="7">
    <location>
        <position position="863"/>
    </location>
</feature>
<feature type="non-terminal residue" evidence="12">
    <location>
        <position position="1"/>
    </location>
</feature>
<feature type="compositionally biased region" description="Pro residues" evidence="10">
    <location>
        <begin position="1295"/>
        <end position="1308"/>
    </location>
</feature>
<evidence type="ECO:0000313" key="12">
    <source>
        <dbReference type="EMBL" id="KAK3216621.1"/>
    </source>
</evidence>
<feature type="binding site" evidence="8">
    <location>
        <position position="853"/>
    </location>
    <ligand>
        <name>Zn(2+)</name>
        <dbReference type="ChEBI" id="CHEBI:29105"/>
        <label>1</label>
    </ligand>
</feature>
<dbReference type="PANTHER" id="PTHR10333">
    <property type="entry name" value="INHIBITOR OF GROWTH PROTEIN"/>
    <property type="match status" value="1"/>
</dbReference>
<comment type="caution">
    <text evidence="12">The sequence shown here is derived from an EMBL/GenBank/DDBJ whole genome shotgun (WGS) entry which is preliminary data.</text>
</comment>
<dbReference type="SMART" id="SM01408">
    <property type="entry name" value="ING"/>
    <property type="match status" value="1"/>
</dbReference>
<feature type="region of interest" description="Disordered" evidence="10">
    <location>
        <begin position="1232"/>
        <end position="1366"/>
    </location>
</feature>
<feature type="binding site" evidence="8">
    <location>
        <position position="896"/>
    </location>
    <ligand>
        <name>Zn(2+)</name>
        <dbReference type="ChEBI" id="CHEBI:29105"/>
        <label>2</label>
    </ligand>
</feature>
<feature type="compositionally biased region" description="Polar residues" evidence="10">
    <location>
        <begin position="683"/>
        <end position="693"/>
    </location>
</feature>
<feature type="compositionally biased region" description="Low complexity" evidence="10">
    <location>
        <begin position="787"/>
        <end position="796"/>
    </location>
</feature>
<keyword evidence="6" id="KW-0539">Nucleus</keyword>
<dbReference type="InterPro" id="IPR011011">
    <property type="entry name" value="Znf_FYVE_PHD"/>
</dbReference>
<keyword evidence="13" id="KW-1185">Reference proteome</keyword>
<evidence type="ECO:0000256" key="3">
    <source>
        <dbReference type="ARBA" id="ARBA00022723"/>
    </source>
</evidence>
<feature type="compositionally biased region" description="Low complexity" evidence="10">
    <location>
        <begin position="1309"/>
        <end position="1330"/>
    </location>
</feature>
<dbReference type="GO" id="GO:0008270">
    <property type="term" value="F:zinc ion binding"/>
    <property type="evidence" value="ECO:0007669"/>
    <property type="project" value="UniProtKB-KW"/>
</dbReference>
<dbReference type="PANTHER" id="PTHR10333:SF94">
    <property type="entry name" value="FINGER DOMAIN PROTEIN, PUTATIVE (AFU_ORTHOLOGUE AFUA_3G11940)-RELATED"/>
    <property type="match status" value="1"/>
</dbReference>
<feature type="compositionally biased region" description="Basic and acidic residues" evidence="10">
    <location>
        <begin position="760"/>
        <end position="774"/>
    </location>
</feature>
<dbReference type="InterPro" id="IPR019787">
    <property type="entry name" value="Znf_PHD-finger"/>
</dbReference>
<dbReference type="InterPro" id="IPR013083">
    <property type="entry name" value="Znf_RING/FYVE/PHD"/>
</dbReference>
<dbReference type="Gene3D" id="3.30.40.10">
    <property type="entry name" value="Zinc/RING finger domain, C3HC4 (zinc finger)"/>
    <property type="match status" value="1"/>
</dbReference>
<feature type="compositionally biased region" description="Pro residues" evidence="10">
    <location>
        <begin position="238"/>
        <end position="250"/>
    </location>
</feature>
<evidence type="ECO:0000256" key="1">
    <source>
        <dbReference type="ARBA" id="ARBA00004123"/>
    </source>
</evidence>